<evidence type="ECO:0000256" key="5">
    <source>
        <dbReference type="ARBA" id="ARBA00022516"/>
    </source>
</evidence>
<dbReference type="UniPathway" id="UPA00359">
    <property type="reaction ID" value="UER00478"/>
</dbReference>
<comment type="function">
    <text evidence="2 12">Catalyzes the hydrolysis of UDP-3-O-myristoyl-N-acetylglucosamine to form UDP-3-O-myristoylglucosamine and acetate, the committed step in lipid A biosynthesis.</text>
</comment>
<comment type="catalytic activity">
    <reaction evidence="11 12">
        <text>a UDP-3-O-[(3R)-3-hydroxyacyl]-N-acetyl-alpha-D-glucosamine + H2O = a UDP-3-O-[(3R)-3-hydroxyacyl]-alpha-D-glucosamine + acetate</text>
        <dbReference type="Rhea" id="RHEA:67816"/>
        <dbReference type="ChEBI" id="CHEBI:15377"/>
        <dbReference type="ChEBI" id="CHEBI:30089"/>
        <dbReference type="ChEBI" id="CHEBI:137740"/>
        <dbReference type="ChEBI" id="CHEBI:173225"/>
        <dbReference type="EC" id="3.5.1.108"/>
    </reaction>
</comment>
<dbReference type="InterPro" id="IPR004463">
    <property type="entry name" value="UDP-acyl_GlcNac_deAcase"/>
</dbReference>
<dbReference type="EC" id="3.5.1.108" evidence="4 12"/>
<gene>
    <name evidence="12 13" type="primary">lpxC</name>
    <name evidence="13" type="ORF">LNTAR_12551</name>
</gene>
<feature type="active site" description="Proton donor" evidence="12">
    <location>
        <position position="268"/>
    </location>
</feature>
<keyword evidence="7 12" id="KW-0479">Metal-binding</keyword>
<dbReference type="STRING" id="313628.LNTAR_12551"/>
<evidence type="ECO:0000256" key="1">
    <source>
        <dbReference type="ARBA" id="ARBA00001947"/>
    </source>
</evidence>
<evidence type="ECO:0000256" key="7">
    <source>
        <dbReference type="ARBA" id="ARBA00022723"/>
    </source>
</evidence>
<keyword evidence="8 12" id="KW-0378">Hydrolase</keyword>
<keyword evidence="5 12" id="KW-0444">Lipid biosynthesis</keyword>
<feature type="binding site" evidence="12">
    <location>
        <position position="245"/>
    </location>
    <ligand>
        <name>Zn(2+)</name>
        <dbReference type="ChEBI" id="CHEBI:29105"/>
    </ligand>
</feature>
<evidence type="ECO:0000256" key="2">
    <source>
        <dbReference type="ARBA" id="ARBA00002923"/>
    </source>
</evidence>
<keyword evidence="6 12" id="KW-0441">Lipid A biosynthesis</keyword>
<name>A6DJW1_9BACT</name>
<comment type="similarity">
    <text evidence="12">Belongs to the LpxC family.</text>
</comment>
<evidence type="ECO:0000256" key="6">
    <source>
        <dbReference type="ARBA" id="ARBA00022556"/>
    </source>
</evidence>
<evidence type="ECO:0000256" key="4">
    <source>
        <dbReference type="ARBA" id="ARBA00012745"/>
    </source>
</evidence>
<dbReference type="GO" id="GO:0103117">
    <property type="term" value="F:UDP-3-O-acyl-N-acetylglucosamine deacetylase activity"/>
    <property type="evidence" value="ECO:0007669"/>
    <property type="project" value="UniProtKB-UniRule"/>
</dbReference>
<dbReference type="EMBL" id="ABCK01000006">
    <property type="protein sequence ID" value="EDM28185.1"/>
    <property type="molecule type" value="Genomic_DNA"/>
</dbReference>
<dbReference type="eggNOG" id="COG0774">
    <property type="taxonomic scope" value="Bacteria"/>
</dbReference>
<evidence type="ECO:0000256" key="8">
    <source>
        <dbReference type="ARBA" id="ARBA00022801"/>
    </source>
</evidence>
<keyword evidence="14" id="KW-1185">Reference proteome</keyword>
<sequence>MDRTLNPDKQHTIEKSVSFTGISLHTGHRARLTFQPAPANTGIIFRRMDLPGQPGVLAVGTNATDVERATTLKDGDAVVHTVEHVLAALMSRSIDNVYVEMDRPEPPIADGSSLPFLKILKEAGAVEQDAEREYFTVDEVQTLEMDHALITVVPDDKFRISCTVKYDQSVLDTQYLSMEVTQDSFEKDLSEARTFCSYFELEYLMNAGLIKGGSLDNATVIHGGTIYSKDGLRYDDEFVRHKMLDIVGDFSLLGKPLKAHIIAVKPGHPSNVTMVQQMLKLTSGSK</sequence>
<comment type="pathway">
    <text evidence="3 12">Glycolipid biosynthesis; lipid IV(A) biosynthesis; lipid IV(A) from (3R)-3-hydroxytetradecanoyl-[acyl-carrier-protein] and UDP-N-acetyl-alpha-D-glucosamine: step 2/6.</text>
</comment>
<protein>
    <recommendedName>
        <fullName evidence="4 12">UDP-3-O-acyl-N-acetylglucosamine deacetylase</fullName>
        <shortName evidence="12">UDP-3-O-acyl-GlcNAc deacetylase</shortName>
        <ecNumber evidence="4 12">3.5.1.108</ecNumber>
    </recommendedName>
    <alternativeName>
        <fullName evidence="12">UDP-3-O-[R-3-hydroxymyristoyl]-N-acetylglucosamine deacetylase</fullName>
    </alternativeName>
</protein>
<dbReference type="Pfam" id="PF03331">
    <property type="entry name" value="LpxC"/>
    <property type="match status" value="1"/>
</dbReference>
<dbReference type="GO" id="GO:0016020">
    <property type="term" value="C:membrane"/>
    <property type="evidence" value="ECO:0007669"/>
    <property type="project" value="GOC"/>
</dbReference>
<dbReference type="AlphaFoldDB" id="A6DJW1"/>
<dbReference type="SUPFAM" id="SSF54211">
    <property type="entry name" value="Ribosomal protein S5 domain 2-like"/>
    <property type="match status" value="2"/>
</dbReference>
<comment type="caution">
    <text evidence="13">The sequence shown here is derived from an EMBL/GenBank/DDBJ whole genome shotgun (WGS) entry which is preliminary data.</text>
</comment>
<dbReference type="Gene3D" id="3.30.230.20">
    <property type="entry name" value="lpxc deacetylase, domain 1"/>
    <property type="match status" value="1"/>
</dbReference>
<proteinExistence type="inferred from homology"/>
<keyword evidence="10 12" id="KW-0443">Lipid metabolism</keyword>
<evidence type="ECO:0000313" key="13">
    <source>
        <dbReference type="EMBL" id="EDM28185.1"/>
    </source>
</evidence>
<dbReference type="PANTHER" id="PTHR33694">
    <property type="entry name" value="UDP-3-O-ACYL-N-ACETYLGLUCOSAMINE DEACETYLASE 1, MITOCHONDRIAL-RELATED"/>
    <property type="match status" value="1"/>
</dbReference>
<keyword evidence="9 12" id="KW-0862">Zinc</keyword>
<dbReference type="InterPro" id="IPR011334">
    <property type="entry name" value="UDP-acyl_GlcNac_deAcase_C"/>
</dbReference>
<feature type="binding site" evidence="12">
    <location>
        <position position="84"/>
    </location>
    <ligand>
        <name>Zn(2+)</name>
        <dbReference type="ChEBI" id="CHEBI:29105"/>
    </ligand>
</feature>
<evidence type="ECO:0000256" key="9">
    <source>
        <dbReference type="ARBA" id="ARBA00022833"/>
    </source>
</evidence>
<evidence type="ECO:0000256" key="12">
    <source>
        <dbReference type="HAMAP-Rule" id="MF_00388"/>
    </source>
</evidence>
<dbReference type="NCBIfam" id="TIGR00325">
    <property type="entry name" value="lpxC"/>
    <property type="match status" value="1"/>
</dbReference>
<evidence type="ECO:0000313" key="14">
    <source>
        <dbReference type="Proteomes" id="UP000004947"/>
    </source>
</evidence>
<evidence type="ECO:0000256" key="3">
    <source>
        <dbReference type="ARBA" id="ARBA00005002"/>
    </source>
</evidence>
<feature type="binding site" evidence="12">
    <location>
        <position position="241"/>
    </location>
    <ligand>
        <name>Zn(2+)</name>
        <dbReference type="ChEBI" id="CHEBI:29105"/>
    </ligand>
</feature>
<accession>A6DJW1</accession>
<comment type="cofactor">
    <cofactor evidence="1 12">
        <name>Zn(2+)</name>
        <dbReference type="ChEBI" id="CHEBI:29105"/>
    </cofactor>
</comment>
<evidence type="ECO:0000256" key="10">
    <source>
        <dbReference type="ARBA" id="ARBA00023098"/>
    </source>
</evidence>
<dbReference type="Proteomes" id="UP000004947">
    <property type="component" value="Unassembled WGS sequence"/>
</dbReference>
<organism evidence="13 14">
    <name type="scientific">Lentisphaera araneosa HTCC2155</name>
    <dbReference type="NCBI Taxonomy" id="313628"/>
    <lineage>
        <taxon>Bacteria</taxon>
        <taxon>Pseudomonadati</taxon>
        <taxon>Lentisphaerota</taxon>
        <taxon>Lentisphaeria</taxon>
        <taxon>Lentisphaerales</taxon>
        <taxon>Lentisphaeraceae</taxon>
        <taxon>Lentisphaera</taxon>
    </lineage>
</organism>
<dbReference type="Gene3D" id="3.30.1700.10">
    <property type="entry name" value="lpxc deacetylase, domain 2"/>
    <property type="match status" value="1"/>
</dbReference>
<reference evidence="13 14" key="1">
    <citation type="journal article" date="2010" name="J. Bacteriol.">
        <title>Genome sequence of Lentisphaera araneosa HTCC2155T, the type species of the order Lentisphaerales in the phylum Lentisphaerae.</title>
        <authorList>
            <person name="Thrash J.C."/>
            <person name="Cho J.C."/>
            <person name="Vergin K.L."/>
            <person name="Morris R.M."/>
            <person name="Giovannoni S.J."/>
        </authorList>
    </citation>
    <scope>NUCLEOTIDE SEQUENCE [LARGE SCALE GENOMIC DNA]</scope>
    <source>
        <strain evidence="13 14">HTCC2155</strain>
    </source>
</reference>
<evidence type="ECO:0000256" key="11">
    <source>
        <dbReference type="ARBA" id="ARBA00024535"/>
    </source>
</evidence>
<dbReference type="GO" id="GO:0046872">
    <property type="term" value="F:metal ion binding"/>
    <property type="evidence" value="ECO:0007669"/>
    <property type="project" value="UniProtKB-KW"/>
</dbReference>
<dbReference type="InterPro" id="IPR020568">
    <property type="entry name" value="Ribosomal_Su5_D2-typ_SF"/>
</dbReference>
<dbReference type="InterPro" id="IPR015870">
    <property type="entry name" value="UDP-acyl_N-AcGlcN_deAcase_N"/>
</dbReference>
<dbReference type="GO" id="GO:0009245">
    <property type="term" value="P:lipid A biosynthetic process"/>
    <property type="evidence" value="ECO:0007669"/>
    <property type="project" value="UniProtKB-UniRule"/>
</dbReference>
<dbReference type="PANTHER" id="PTHR33694:SF1">
    <property type="entry name" value="UDP-3-O-ACYL-N-ACETYLGLUCOSAMINE DEACETYLASE 1, MITOCHONDRIAL-RELATED"/>
    <property type="match status" value="1"/>
</dbReference>
<dbReference type="HAMAP" id="MF_00388">
    <property type="entry name" value="LpxC"/>
    <property type="match status" value="1"/>
</dbReference>